<evidence type="ECO:0000256" key="7">
    <source>
        <dbReference type="SAM" id="MobiDB-lite"/>
    </source>
</evidence>
<dbReference type="GO" id="GO:0001666">
    <property type="term" value="P:response to hypoxia"/>
    <property type="evidence" value="ECO:0007669"/>
    <property type="project" value="UniProtKB-ARBA"/>
</dbReference>
<protein>
    <submittedName>
        <fullName evidence="10">Aryl-hydrocarbon receptor nuclear translocator 2</fullName>
    </submittedName>
</protein>
<dbReference type="Proteomes" id="UP000694568">
    <property type="component" value="Unplaced"/>
</dbReference>
<feature type="domain" description="BHLH" evidence="9">
    <location>
        <begin position="1"/>
        <end position="38"/>
    </location>
</feature>
<keyword evidence="6" id="KW-0539">Nucleus</keyword>
<dbReference type="InterPro" id="IPR050933">
    <property type="entry name" value="Circadian_TF"/>
</dbReference>
<sequence length="509" mass="56397">MTQYITELSDMVPTCSALARKPDKLTILRMAVSHMKSMRGTGNTSTDGAYKPSFLTEQELKHLILEAADGFLFVVAAETGRVIYVSDSVTPVLNHPQSEWFGSTLYEQVHPDDVDKLREQLSTSENSMTGRGSTVTKNSLAAESFPFFSLLLLIMGNYKVSVECGSAPLDHISLNRLSTMRKRYRNGLGPSKEGEAQYSVVHCTGYIKAWPPAGMTIPEEDTEAGQTGKYCLVAIGRLQVTSSPVSMDMNGLSVPTEFLSRHNSDGVITFVDPRCINVIGYQPQDLLGKDILEFCHPEDQSHLRESFQQVVKLKGQVLSVMYRFRMKNREWMLIRTSSFTFQNPYSDEIEYIICTNTNVKQLQQQQQAELEVHQRDGLTAYDLSQVPVASVSSGVHEAGKNIDKTEILFSQERDPRFSEMYTGISAGDKKMMVPSSTAGGQQLYSQSSPFQQGHSGKSFSSSVIHVPGVNDIQPSGSSNQNLAQISRQLNPGSSVFHIHCCTCQVILLD</sequence>
<dbReference type="GO" id="GO:0003700">
    <property type="term" value="F:DNA-binding transcription factor activity"/>
    <property type="evidence" value="ECO:0007669"/>
    <property type="project" value="InterPro"/>
</dbReference>
<proteinExistence type="predicted"/>
<dbReference type="GO" id="GO:0005634">
    <property type="term" value="C:nucleus"/>
    <property type="evidence" value="ECO:0007669"/>
    <property type="project" value="UniProtKB-SubCell"/>
</dbReference>
<dbReference type="GeneTree" id="ENSGT00940000158198"/>
<dbReference type="InterPro" id="IPR035965">
    <property type="entry name" value="PAS-like_dom_sf"/>
</dbReference>
<keyword evidence="4" id="KW-0238">DNA-binding</keyword>
<dbReference type="SUPFAM" id="SSF47459">
    <property type="entry name" value="HLH, helix-loop-helix DNA-binding domain"/>
    <property type="match status" value="1"/>
</dbReference>
<dbReference type="GO" id="GO:0046983">
    <property type="term" value="F:protein dimerization activity"/>
    <property type="evidence" value="ECO:0007669"/>
    <property type="project" value="InterPro"/>
</dbReference>
<keyword evidence="5" id="KW-0804">Transcription</keyword>
<dbReference type="FunFam" id="3.30.450.20:FF:000020">
    <property type="entry name" value="Aryl hydrocarbon receptor nuclear translocator 2"/>
    <property type="match status" value="1"/>
</dbReference>
<dbReference type="InterPro" id="IPR011598">
    <property type="entry name" value="bHLH_dom"/>
</dbReference>
<dbReference type="InterPro" id="IPR013767">
    <property type="entry name" value="PAS_fold"/>
</dbReference>
<dbReference type="GO" id="GO:0003677">
    <property type="term" value="F:DNA binding"/>
    <property type="evidence" value="ECO:0007669"/>
    <property type="project" value="UniProtKB-KW"/>
</dbReference>
<organism evidence="10 11">
    <name type="scientific">Sander lucioperca</name>
    <name type="common">Pike-perch</name>
    <name type="synonym">Perca lucioperca</name>
    <dbReference type="NCBI Taxonomy" id="283035"/>
    <lineage>
        <taxon>Eukaryota</taxon>
        <taxon>Metazoa</taxon>
        <taxon>Chordata</taxon>
        <taxon>Craniata</taxon>
        <taxon>Vertebrata</taxon>
        <taxon>Euteleostomi</taxon>
        <taxon>Actinopterygii</taxon>
        <taxon>Neopterygii</taxon>
        <taxon>Teleostei</taxon>
        <taxon>Neoteleostei</taxon>
        <taxon>Acanthomorphata</taxon>
        <taxon>Eupercaria</taxon>
        <taxon>Perciformes</taxon>
        <taxon>Percoidei</taxon>
        <taxon>Percidae</taxon>
        <taxon>Luciopercinae</taxon>
        <taxon>Sander</taxon>
    </lineage>
</organism>
<dbReference type="Gene3D" id="3.30.450.20">
    <property type="entry name" value="PAS domain"/>
    <property type="match status" value="2"/>
</dbReference>
<dbReference type="InterPro" id="IPR001067">
    <property type="entry name" value="Nuc_translocat"/>
</dbReference>
<dbReference type="PROSITE" id="PS50112">
    <property type="entry name" value="PAS"/>
    <property type="match status" value="2"/>
</dbReference>
<dbReference type="SMART" id="SM00086">
    <property type="entry name" value="PAC"/>
    <property type="match status" value="1"/>
</dbReference>
<dbReference type="AlphaFoldDB" id="A0A8D0A9J0"/>
<evidence type="ECO:0000256" key="5">
    <source>
        <dbReference type="ARBA" id="ARBA00023163"/>
    </source>
</evidence>
<evidence type="ECO:0000256" key="4">
    <source>
        <dbReference type="ARBA" id="ARBA00023125"/>
    </source>
</evidence>
<evidence type="ECO:0000256" key="6">
    <source>
        <dbReference type="ARBA" id="ARBA00023242"/>
    </source>
</evidence>
<dbReference type="Ensembl" id="ENSSLUT00000052731.1">
    <property type="protein sequence ID" value="ENSSLUP00000051222.1"/>
    <property type="gene ID" value="ENSSLUG00000021339.1"/>
</dbReference>
<feature type="domain" description="PAS" evidence="8">
    <location>
        <begin position="56"/>
        <end position="128"/>
    </location>
</feature>
<evidence type="ECO:0000259" key="9">
    <source>
        <dbReference type="PROSITE" id="PS50888"/>
    </source>
</evidence>
<evidence type="ECO:0000313" key="10">
    <source>
        <dbReference type="Ensembl" id="ENSSLUP00000051222.1"/>
    </source>
</evidence>
<dbReference type="GO" id="GO:0005737">
    <property type="term" value="C:cytoplasm"/>
    <property type="evidence" value="ECO:0007669"/>
    <property type="project" value="InterPro"/>
</dbReference>
<comment type="subcellular location">
    <subcellularLocation>
        <location evidence="1">Nucleus</location>
    </subcellularLocation>
</comment>
<dbReference type="CDD" id="cd00130">
    <property type="entry name" value="PAS"/>
    <property type="match status" value="2"/>
</dbReference>
<dbReference type="InterPro" id="IPR000014">
    <property type="entry name" value="PAS"/>
</dbReference>
<reference evidence="10" key="1">
    <citation type="submission" date="2025-08" db="UniProtKB">
        <authorList>
            <consortium name="Ensembl"/>
        </authorList>
    </citation>
    <scope>IDENTIFICATION</scope>
</reference>
<dbReference type="InterPro" id="IPR036638">
    <property type="entry name" value="HLH_DNA-bd_sf"/>
</dbReference>
<reference evidence="10" key="2">
    <citation type="submission" date="2025-09" db="UniProtKB">
        <authorList>
            <consortium name="Ensembl"/>
        </authorList>
    </citation>
    <scope>IDENTIFICATION</scope>
</reference>
<dbReference type="SMART" id="SM00091">
    <property type="entry name" value="PAS"/>
    <property type="match status" value="2"/>
</dbReference>
<evidence type="ECO:0000313" key="11">
    <source>
        <dbReference type="Proteomes" id="UP000694568"/>
    </source>
</evidence>
<dbReference type="Gene3D" id="4.10.280.10">
    <property type="entry name" value="Helix-loop-helix DNA-binding domain"/>
    <property type="match status" value="1"/>
</dbReference>
<keyword evidence="2" id="KW-0677">Repeat</keyword>
<keyword evidence="11" id="KW-1185">Reference proteome</keyword>
<dbReference type="InterPro" id="IPR001610">
    <property type="entry name" value="PAC"/>
</dbReference>
<evidence type="ECO:0000259" key="8">
    <source>
        <dbReference type="PROSITE" id="PS50112"/>
    </source>
</evidence>
<dbReference type="Pfam" id="PF00010">
    <property type="entry name" value="HLH"/>
    <property type="match status" value="1"/>
</dbReference>
<name>A0A8D0A9J0_SANLU</name>
<feature type="region of interest" description="Disordered" evidence="7">
    <location>
        <begin position="435"/>
        <end position="459"/>
    </location>
</feature>
<keyword evidence="3" id="KW-0805">Transcription regulation</keyword>
<evidence type="ECO:0000256" key="1">
    <source>
        <dbReference type="ARBA" id="ARBA00004123"/>
    </source>
</evidence>
<accession>A0A8D0A9J0</accession>
<dbReference type="PRINTS" id="PR00785">
    <property type="entry name" value="NCTRNSLOCATR"/>
</dbReference>
<dbReference type="GO" id="GO:0005667">
    <property type="term" value="C:transcription regulator complex"/>
    <property type="evidence" value="ECO:0007669"/>
    <property type="project" value="InterPro"/>
</dbReference>
<feature type="domain" description="PAS" evidence="8">
    <location>
        <begin position="263"/>
        <end position="314"/>
    </location>
</feature>
<dbReference type="NCBIfam" id="TIGR00229">
    <property type="entry name" value="sensory_box"/>
    <property type="match status" value="1"/>
</dbReference>
<evidence type="ECO:0000256" key="2">
    <source>
        <dbReference type="ARBA" id="ARBA00022737"/>
    </source>
</evidence>
<dbReference type="Pfam" id="PF00989">
    <property type="entry name" value="PAS"/>
    <property type="match status" value="1"/>
</dbReference>
<evidence type="ECO:0000256" key="3">
    <source>
        <dbReference type="ARBA" id="ARBA00023015"/>
    </source>
</evidence>
<dbReference type="SUPFAM" id="SSF55785">
    <property type="entry name" value="PYP-like sensor domain (PAS domain)"/>
    <property type="match status" value="2"/>
</dbReference>
<dbReference type="Pfam" id="PF14598">
    <property type="entry name" value="PAS_11"/>
    <property type="match status" value="1"/>
</dbReference>
<dbReference type="PROSITE" id="PS50888">
    <property type="entry name" value="BHLH"/>
    <property type="match status" value="1"/>
</dbReference>
<dbReference type="PANTHER" id="PTHR23042">
    <property type="entry name" value="CIRCADIAN PROTEIN CLOCK/ARNT/BMAL/PAS"/>
    <property type="match status" value="1"/>
</dbReference>